<feature type="binding site" evidence="2">
    <location>
        <position position="131"/>
    </location>
    <ligand>
        <name>Zn(2+)</name>
        <dbReference type="ChEBI" id="CHEBI:29105"/>
        <label>2</label>
    </ligand>
</feature>
<dbReference type="SUPFAM" id="SSF63992">
    <property type="entry name" value="Dipeptide transport protein"/>
    <property type="match status" value="1"/>
</dbReference>
<dbReference type="RefSeq" id="WP_068617153.1">
    <property type="nucleotide sequence ID" value="NZ_CP016268.1"/>
</dbReference>
<keyword evidence="3" id="KW-0732">Signal</keyword>
<feature type="binding site" evidence="2">
    <location>
        <position position="161"/>
    </location>
    <ligand>
        <name>Zn(2+)</name>
        <dbReference type="ChEBI" id="CHEBI:29105"/>
        <label>2</label>
    </ligand>
</feature>
<feature type="signal peptide" evidence="3">
    <location>
        <begin position="1"/>
        <end position="21"/>
    </location>
</feature>
<dbReference type="Pfam" id="PF04951">
    <property type="entry name" value="Peptidase_M55"/>
    <property type="match status" value="1"/>
</dbReference>
<evidence type="ECO:0000256" key="1">
    <source>
        <dbReference type="PIRSR" id="PIRSR015853-1"/>
    </source>
</evidence>
<feature type="chain" id="PRO_5008260232" description="Peptidase M55" evidence="3">
    <location>
        <begin position="22"/>
        <end position="292"/>
    </location>
</feature>
<evidence type="ECO:0008006" key="6">
    <source>
        <dbReference type="Google" id="ProtNLM"/>
    </source>
</evidence>
<feature type="binding site" evidence="2">
    <location>
        <position position="36"/>
    </location>
    <ligand>
        <name>Zn(2+)</name>
        <dbReference type="ChEBI" id="CHEBI:29105"/>
        <label>1</label>
    </ligand>
</feature>
<name>A0A193LHY7_9GAMM</name>
<dbReference type="InterPro" id="IPR027476">
    <property type="entry name" value="DppA_N"/>
</dbReference>
<dbReference type="PIRSF" id="PIRSF015853">
    <property type="entry name" value="Pep_DppA"/>
    <property type="match status" value="1"/>
</dbReference>
<proteinExistence type="predicted"/>
<reference evidence="4 5" key="1">
    <citation type="submission" date="2016-06" db="EMBL/GenBank/DDBJ databases">
        <title>Complete genome sequence of a deep-branching marine Gamma Proteobacterium Woeseia oceani type strain XK5.</title>
        <authorList>
            <person name="Mu D."/>
            <person name="Du Z."/>
        </authorList>
    </citation>
    <scope>NUCLEOTIDE SEQUENCE [LARGE SCALE GENOMIC DNA]</scope>
    <source>
        <strain evidence="4 5">XK5</strain>
    </source>
</reference>
<organism evidence="4 5">
    <name type="scientific">Woeseia oceani</name>
    <dbReference type="NCBI Taxonomy" id="1548547"/>
    <lineage>
        <taxon>Bacteria</taxon>
        <taxon>Pseudomonadati</taxon>
        <taxon>Pseudomonadota</taxon>
        <taxon>Gammaproteobacteria</taxon>
        <taxon>Woeseiales</taxon>
        <taxon>Woeseiaceae</taxon>
        <taxon>Woeseia</taxon>
    </lineage>
</organism>
<keyword evidence="2" id="KW-0862">Zinc</keyword>
<feature type="binding site" evidence="2">
    <location>
        <position position="34"/>
    </location>
    <ligand>
        <name>Zn(2+)</name>
        <dbReference type="ChEBI" id="CHEBI:29105"/>
        <label>2</label>
    </ligand>
</feature>
<evidence type="ECO:0000313" key="4">
    <source>
        <dbReference type="EMBL" id="ANO52130.1"/>
    </source>
</evidence>
<evidence type="ECO:0000256" key="3">
    <source>
        <dbReference type="SAM" id="SignalP"/>
    </source>
</evidence>
<dbReference type="InterPro" id="IPR036177">
    <property type="entry name" value="Peptidase_M55_sf"/>
</dbReference>
<keyword evidence="2" id="KW-0479">Metal-binding</keyword>
<gene>
    <name evidence="4" type="ORF">BA177_13825</name>
</gene>
<evidence type="ECO:0000256" key="2">
    <source>
        <dbReference type="PIRSR" id="PIRSR015853-2"/>
    </source>
</evidence>
<evidence type="ECO:0000313" key="5">
    <source>
        <dbReference type="Proteomes" id="UP000092695"/>
    </source>
</evidence>
<dbReference type="Gene3D" id="3.30.1360.130">
    <property type="entry name" value="Dipeptide transport protein"/>
    <property type="match status" value="1"/>
</dbReference>
<dbReference type="CDD" id="cd08663">
    <property type="entry name" value="DAP_dppA_1"/>
    <property type="match status" value="1"/>
</dbReference>
<accession>A0A193LHY7</accession>
<feature type="binding site" evidence="2">
    <location>
        <position position="34"/>
    </location>
    <ligand>
        <name>Zn(2+)</name>
        <dbReference type="ChEBI" id="CHEBI:29105"/>
        <label>1</label>
    </ligand>
</feature>
<protein>
    <recommendedName>
        <fullName evidence="6">Peptidase M55</fullName>
    </recommendedName>
</protein>
<dbReference type="AlphaFoldDB" id="A0A193LHY7"/>
<feature type="binding site" evidence="2">
    <location>
        <position position="86"/>
    </location>
    <ligand>
        <name>Zn(2+)</name>
        <dbReference type="ChEBI" id="CHEBI:29105"/>
        <label>2</label>
    </ligand>
</feature>
<sequence length="292" mass="31547">MNKLLFKGALLSLMLVGSAGAQSQDGLKVFISVDMEGITGTVNVDDVRRTGKDYDYFRQTMTREANAAIEGALAAGATEIVVRDSHGSALNLLPEMLNRNSKLLRDWSDGPMVMMEGIDASYDAAVYIGYHASAGTPNSVLGHTSSGDVTNVSVNGIRMPEAGYNALMAGHYDVPVVFIAGDKAICDEAKALLGNVETVAVKEGIGQAALNLHPEVAREQIRAGVERALRNLDNYKPYKLRAPYTLTLTLKTEKNINKGALYPGAKRTGDWELTYVGKDVLEIMSAYKGMRR</sequence>
<dbReference type="OrthoDB" id="9785420at2"/>
<dbReference type="GO" id="GO:0046872">
    <property type="term" value="F:metal ion binding"/>
    <property type="evidence" value="ECO:0007669"/>
    <property type="project" value="UniProtKB-KW"/>
</dbReference>
<dbReference type="EMBL" id="CP016268">
    <property type="protein sequence ID" value="ANO52130.1"/>
    <property type="molecule type" value="Genomic_DNA"/>
</dbReference>
<dbReference type="KEGG" id="woc:BA177_13825"/>
<dbReference type="Proteomes" id="UP000092695">
    <property type="component" value="Chromosome"/>
</dbReference>
<dbReference type="STRING" id="1548547.BA177_13825"/>
<dbReference type="InterPro" id="IPR007035">
    <property type="entry name" value="Peptidase_M55"/>
</dbReference>
<keyword evidence="5" id="KW-1185">Reference proteome</keyword>
<feature type="active site" description="Nucleophile" evidence="1">
    <location>
        <position position="143"/>
    </location>
</feature>
<dbReference type="Gene3D" id="3.40.50.10780">
    <property type="entry name" value="Dipeptide transport protein"/>
    <property type="match status" value="1"/>
</dbReference>